<reference evidence="2 3" key="1">
    <citation type="journal article" date="2011" name="Curr. Microbiol.">
        <title>Luteibacter jiangsuensis sp. nov.: a methamidophos-degrading bacterium isolated from a methamidophos-manufacturing factory.</title>
        <authorList>
            <person name="Wang L."/>
            <person name="Wang G.L."/>
            <person name="Li S.P."/>
            <person name="Jiang J.D."/>
        </authorList>
    </citation>
    <scope>NUCLEOTIDE SEQUENCE [LARGE SCALE GENOMIC DNA]</scope>
    <source>
        <strain evidence="2 3">CGMCC 1.10133</strain>
    </source>
</reference>
<feature type="region of interest" description="Disordered" evidence="1">
    <location>
        <begin position="14"/>
        <end position="39"/>
    </location>
</feature>
<evidence type="ECO:0000313" key="2">
    <source>
        <dbReference type="EMBL" id="NID06511.1"/>
    </source>
</evidence>
<name>A0ABX0QA26_9GAMM</name>
<evidence type="ECO:0000256" key="1">
    <source>
        <dbReference type="SAM" id="MobiDB-lite"/>
    </source>
</evidence>
<sequence>MSVVSASAVAMEDTYDAKPGNHRTLRETSTTSSANADSAPRSCHAIAPYGWTASDACAYAAGPSREQIAPEFMEGVPMEAQKYAGSPDLKFGDSGHVRLVVNDHFNGSSKLLSDGKILSVGSGGFGNVSLVRHLPDGRLDVAFGEGGIKRTDLAVNREWILTDFQILDDDRLLVGGDAKRPDETSTLIYARLLPNGDLDSTFGKGGVVEIDLPLTPFDQTRRMAMQPDGKIVAAINSSYGPGSMRSDTGLLRLHADGSLDQAFGSGGVSYEFPPGSSLGKVTVLADGKLLLNGTGRNGGMLSRYDSSGNPDPSFGVGGHFYFAVPSDPDGNQINKIAVQDDGKIVIVGSVGLTGAQIGVIARVKSDGSGFDTTFNNGEPLLLPYEGRANSEQNVAIQETDGKVVSSGTIFGSQGPFTLRRFNADGTPDRSFGTEGLVTEMQPEGVFAIMSGLQIDEDGRYLVSGSIFDFSEAGRVALGSNLGDMVWRPEAAMSEVHAEPTALQSIGIYRYLAR</sequence>
<proteinExistence type="predicted"/>
<dbReference type="Proteomes" id="UP001429601">
    <property type="component" value="Unassembled WGS sequence"/>
</dbReference>
<protein>
    <recommendedName>
        <fullName evidence="4">Delta-60 repeat protein</fullName>
    </recommendedName>
</protein>
<dbReference type="InterPro" id="IPR013431">
    <property type="entry name" value="Delta_60_rpt"/>
</dbReference>
<evidence type="ECO:0008006" key="4">
    <source>
        <dbReference type="Google" id="ProtNLM"/>
    </source>
</evidence>
<accession>A0ABX0QA26</accession>
<dbReference type="SUPFAM" id="SSF63829">
    <property type="entry name" value="Calcium-dependent phosphotriesterase"/>
    <property type="match status" value="2"/>
</dbReference>
<organism evidence="2 3">
    <name type="scientific">Luteibacter jiangsuensis</name>
    <dbReference type="NCBI Taxonomy" id="637577"/>
    <lineage>
        <taxon>Bacteria</taxon>
        <taxon>Pseudomonadati</taxon>
        <taxon>Pseudomonadota</taxon>
        <taxon>Gammaproteobacteria</taxon>
        <taxon>Lysobacterales</taxon>
        <taxon>Rhodanobacteraceae</taxon>
        <taxon>Luteibacter</taxon>
    </lineage>
</organism>
<dbReference type="Gene3D" id="2.80.10.50">
    <property type="match status" value="3"/>
</dbReference>
<comment type="caution">
    <text evidence="2">The sequence shown here is derived from an EMBL/GenBank/DDBJ whole genome shotgun (WGS) entry which is preliminary data.</text>
</comment>
<gene>
    <name evidence="2" type="ORF">HBF26_16575</name>
</gene>
<dbReference type="NCBIfam" id="TIGR02608">
    <property type="entry name" value="delta_60_rpt"/>
    <property type="match status" value="6"/>
</dbReference>
<evidence type="ECO:0000313" key="3">
    <source>
        <dbReference type="Proteomes" id="UP001429601"/>
    </source>
</evidence>
<dbReference type="Pfam" id="PF17164">
    <property type="entry name" value="DUF5122"/>
    <property type="match status" value="4"/>
</dbReference>
<keyword evidence="3" id="KW-1185">Reference proteome</keyword>
<dbReference type="RefSeq" id="WP_167128998.1">
    <property type="nucleotide sequence ID" value="NZ_JAAQQR010000009.1"/>
</dbReference>
<dbReference type="EMBL" id="JAAQQR010000009">
    <property type="protein sequence ID" value="NID06511.1"/>
    <property type="molecule type" value="Genomic_DNA"/>
</dbReference>